<accession>A0A674H984</accession>
<feature type="compositionally biased region" description="Low complexity" evidence="1">
    <location>
        <begin position="54"/>
        <end position="65"/>
    </location>
</feature>
<name>A0A674H984_TAEGU</name>
<dbReference type="InterPro" id="IPR055139">
    <property type="entry name" value="IL18BP-like_dom"/>
</dbReference>
<reference evidence="3" key="2">
    <citation type="submission" date="2025-08" db="UniProtKB">
        <authorList>
            <consortium name="Ensembl"/>
        </authorList>
    </citation>
    <scope>IDENTIFICATION</scope>
</reference>
<dbReference type="InterPro" id="IPR039681">
    <property type="entry name" value="IL18BP"/>
</dbReference>
<dbReference type="InParanoid" id="A0A674H984"/>
<keyword evidence="4" id="KW-1185">Reference proteome</keyword>
<reference evidence="3" key="3">
    <citation type="submission" date="2025-09" db="UniProtKB">
        <authorList>
            <consortium name="Ensembl"/>
        </authorList>
    </citation>
    <scope>IDENTIFICATION</scope>
</reference>
<protein>
    <recommendedName>
        <fullName evidence="2">Interleukin-18-binding protein-like domain-containing protein</fullName>
    </recommendedName>
</protein>
<dbReference type="Ensembl" id="ENSTGUT00000030762.1">
    <property type="protein sequence ID" value="ENSTGUP00000031442.1"/>
    <property type="gene ID" value="ENSTGUG00000019101.1"/>
</dbReference>
<evidence type="ECO:0000313" key="4">
    <source>
        <dbReference type="Proteomes" id="UP000007754"/>
    </source>
</evidence>
<evidence type="ECO:0000256" key="1">
    <source>
        <dbReference type="SAM" id="MobiDB-lite"/>
    </source>
</evidence>
<dbReference type="AlphaFoldDB" id="A0A674H984"/>
<dbReference type="PANTHER" id="PTHR14292">
    <property type="entry name" value="INTERLEUKIN-18-BINDING PROTEIN"/>
    <property type="match status" value="1"/>
</dbReference>
<sequence length="200" mass="20860">MGAPEGCVSPGAGGTECWGHKARSGGSGHVGTGPIDTQSCSGVGTRRRDRGRLPVSHSAASRPAPAAALRVYRSAGRTALGGTSRDLSDPGRRMLGGTGVTVSCEALSELPELTLLYWLENSSFVESLHPDGAVREGTVEERQGSGSVLRRDLHFSSFDNQHLHTNFTCVVLSPLGVDTREVRWPSQALAPVTGKSGGLG</sequence>
<dbReference type="Pfam" id="PF22009">
    <property type="entry name" value="YLDV-IL18BP-like"/>
    <property type="match status" value="1"/>
</dbReference>
<evidence type="ECO:0000259" key="2">
    <source>
        <dbReference type="Pfam" id="PF22009"/>
    </source>
</evidence>
<proteinExistence type="predicted"/>
<dbReference type="GO" id="GO:0042007">
    <property type="term" value="F:interleukin-18 binding"/>
    <property type="evidence" value="ECO:0007669"/>
    <property type="project" value="InterPro"/>
</dbReference>
<evidence type="ECO:0000313" key="3">
    <source>
        <dbReference type="Ensembl" id="ENSTGUP00000031442.1"/>
    </source>
</evidence>
<dbReference type="Proteomes" id="UP000007754">
    <property type="component" value="Chromosome 1"/>
</dbReference>
<dbReference type="GeneTree" id="ENSGT00960000189458"/>
<dbReference type="PANTHER" id="PTHR14292:SF2">
    <property type="entry name" value="INTERLEUKIN-18-BINDING PROTEIN"/>
    <property type="match status" value="1"/>
</dbReference>
<organism evidence="3 4">
    <name type="scientific">Taeniopygia guttata</name>
    <name type="common">Zebra finch</name>
    <name type="synonym">Poephila guttata</name>
    <dbReference type="NCBI Taxonomy" id="59729"/>
    <lineage>
        <taxon>Eukaryota</taxon>
        <taxon>Metazoa</taxon>
        <taxon>Chordata</taxon>
        <taxon>Craniata</taxon>
        <taxon>Vertebrata</taxon>
        <taxon>Euteleostomi</taxon>
        <taxon>Archelosauria</taxon>
        <taxon>Archosauria</taxon>
        <taxon>Dinosauria</taxon>
        <taxon>Saurischia</taxon>
        <taxon>Theropoda</taxon>
        <taxon>Coelurosauria</taxon>
        <taxon>Aves</taxon>
        <taxon>Neognathae</taxon>
        <taxon>Neoaves</taxon>
        <taxon>Telluraves</taxon>
        <taxon>Australaves</taxon>
        <taxon>Passeriformes</taxon>
        <taxon>Passeroidea</taxon>
        <taxon>Estrildidae</taxon>
        <taxon>Estrildinae</taxon>
        <taxon>Taeniopygia</taxon>
    </lineage>
</organism>
<dbReference type="InterPro" id="IPR013783">
    <property type="entry name" value="Ig-like_fold"/>
</dbReference>
<dbReference type="Gene3D" id="2.60.40.10">
    <property type="entry name" value="Immunoglobulins"/>
    <property type="match status" value="1"/>
</dbReference>
<reference evidence="3 4" key="1">
    <citation type="journal article" date="2010" name="Nature">
        <title>The genome of a songbird.</title>
        <authorList>
            <person name="Warren W.C."/>
            <person name="Clayton D.F."/>
            <person name="Ellegren H."/>
            <person name="Arnold A.P."/>
            <person name="Hillier L.W."/>
            <person name="Kunstner A."/>
            <person name="Searle S."/>
            <person name="White S."/>
            <person name="Vilella A.J."/>
            <person name="Fairley S."/>
            <person name="Heger A."/>
            <person name="Kong L."/>
            <person name="Ponting C.P."/>
            <person name="Jarvis E.D."/>
            <person name="Mello C.V."/>
            <person name="Minx P."/>
            <person name="Lovell P."/>
            <person name="Velho T.A."/>
            <person name="Ferris M."/>
            <person name="Balakrishnan C.N."/>
            <person name="Sinha S."/>
            <person name="Blatti C."/>
            <person name="London S.E."/>
            <person name="Li Y."/>
            <person name="Lin Y.C."/>
            <person name="George J."/>
            <person name="Sweedler J."/>
            <person name="Southey B."/>
            <person name="Gunaratne P."/>
            <person name="Watson M."/>
            <person name="Nam K."/>
            <person name="Backstrom N."/>
            <person name="Smeds L."/>
            <person name="Nabholz B."/>
            <person name="Itoh Y."/>
            <person name="Whitney O."/>
            <person name="Pfenning A.R."/>
            <person name="Howard J."/>
            <person name="Volker M."/>
            <person name="Skinner B.M."/>
            <person name="Griffin D.K."/>
            <person name="Ye L."/>
            <person name="McLaren W.M."/>
            <person name="Flicek P."/>
            <person name="Quesada V."/>
            <person name="Velasco G."/>
            <person name="Lopez-Otin C."/>
            <person name="Puente X.S."/>
            <person name="Olender T."/>
            <person name="Lancet D."/>
            <person name="Smit A.F."/>
            <person name="Hubley R."/>
            <person name="Konkel M.K."/>
            <person name="Walker J.A."/>
            <person name="Batzer M.A."/>
            <person name="Gu W."/>
            <person name="Pollock D.D."/>
            <person name="Chen L."/>
            <person name="Cheng Z."/>
            <person name="Eichler E.E."/>
            <person name="Stapley J."/>
            <person name="Slate J."/>
            <person name="Ekblom R."/>
            <person name="Birkhead T."/>
            <person name="Burke T."/>
            <person name="Burt D."/>
            <person name="Scharff C."/>
            <person name="Adam I."/>
            <person name="Richard H."/>
            <person name="Sultan M."/>
            <person name="Soldatov A."/>
            <person name="Lehrach H."/>
            <person name="Edwards S.V."/>
            <person name="Yang S.P."/>
            <person name="Li X."/>
            <person name="Graves T."/>
            <person name="Fulton L."/>
            <person name="Nelson J."/>
            <person name="Chinwalla A."/>
            <person name="Hou S."/>
            <person name="Mardis E.R."/>
            <person name="Wilson R.K."/>
        </authorList>
    </citation>
    <scope>NUCLEOTIDE SEQUENCE [LARGE SCALE GENOMIC DNA]</scope>
</reference>
<feature type="domain" description="Interleukin-18-binding protein-like" evidence="2">
    <location>
        <begin position="99"/>
        <end position="173"/>
    </location>
</feature>
<feature type="region of interest" description="Disordered" evidence="1">
    <location>
        <begin position="22"/>
        <end position="65"/>
    </location>
</feature>